<keyword evidence="9" id="KW-1185">Reference proteome</keyword>
<keyword evidence="5" id="KW-0833">Ubl conjugation pathway</keyword>
<accession>A0A8J8T3M0</accession>
<keyword evidence="3" id="KW-0677">Repeat</keyword>
<keyword evidence="4" id="KW-0863">Zinc-finger</keyword>
<evidence type="ECO:0000256" key="1">
    <source>
        <dbReference type="ARBA" id="ARBA00022679"/>
    </source>
</evidence>
<dbReference type="Gene3D" id="1.20.120.1750">
    <property type="match status" value="1"/>
</dbReference>
<dbReference type="InterPro" id="IPR031127">
    <property type="entry name" value="E3_UB_ligase_RBR"/>
</dbReference>
<dbReference type="Proteomes" id="UP000785679">
    <property type="component" value="Unassembled WGS sequence"/>
</dbReference>
<keyword evidence="6" id="KW-0862">Zinc</keyword>
<keyword evidence="2" id="KW-0479">Metal-binding</keyword>
<dbReference type="PANTHER" id="PTHR11685">
    <property type="entry name" value="RBR FAMILY RING FINGER AND IBR DOMAIN-CONTAINING"/>
    <property type="match status" value="1"/>
</dbReference>
<dbReference type="AlphaFoldDB" id="A0A8J8T3M0"/>
<gene>
    <name evidence="8" type="ORF">FGO68_gene3901</name>
</gene>
<dbReference type="EMBL" id="RRYP01007783">
    <property type="protein sequence ID" value="TNV80238.1"/>
    <property type="molecule type" value="Genomic_DNA"/>
</dbReference>
<dbReference type="GO" id="GO:0008270">
    <property type="term" value="F:zinc ion binding"/>
    <property type="evidence" value="ECO:0007669"/>
    <property type="project" value="UniProtKB-KW"/>
</dbReference>
<evidence type="ECO:0000259" key="7">
    <source>
        <dbReference type="PROSITE" id="PS51873"/>
    </source>
</evidence>
<organism evidence="8 9">
    <name type="scientific">Halteria grandinella</name>
    <dbReference type="NCBI Taxonomy" id="5974"/>
    <lineage>
        <taxon>Eukaryota</taxon>
        <taxon>Sar</taxon>
        <taxon>Alveolata</taxon>
        <taxon>Ciliophora</taxon>
        <taxon>Intramacronucleata</taxon>
        <taxon>Spirotrichea</taxon>
        <taxon>Stichotrichia</taxon>
        <taxon>Sporadotrichida</taxon>
        <taxon>Halteriidae</taxon>
        <taxon>Halteria</taxon>
    </lineage>
</organism>
<comment type="caution">
    <text evidence="8">The sequence shown here is derived from an EMBL/GenBank/DDBJ whole genome shotgun (WGS) entry which is preliminary data.</text>
</comment>
<protein>
    <recommendedName>
        <fullName evidence="7">RING-type domain-containing protein</fullName>
    </recommendedName>
</protein>
<dbReference type="GO" id="GO:0004842">
    <property type="term" value="F:ubiquitin-protein transferase activity"/>
    <property type="evidence" value="ECO:0007669"/>
    <property type="project" value="InterPro"/>
</dbReference>
<evidence type="ECO:0000256" key="5">
    <source>
        <dbReference type="ARBA" id="ARBA00022786"/>
    </source>
</evidence>
<proteinExistence type="predicted"/>
<evidence type="ECO:0000256" key="4">
    <source>
        <dbReference type="ARBA" id="ARBA00022771"/>
    </source>
</evidence>
<dbReference type="GO" id="GO:0016567">
    <property type="term" value="P:protein ubiquitination"/>
    <property type="evidence" value="ECO:0007669"/>
    <property type="project" value="InterPro"/>
</dbReference>
<evidence type="ECO:0000313" key="9">
    <source>
        <dbReference type="Proteomes" id="UP000785679"/>
    </source>
</evidence>
<evidence type="ECO:0000256" key="3">
    <source>
        <dbReference type="ARBA" id="ARBA00022737"/>
    </source>
</evidence>
<sequence>MFLYYSAEIKDLGSNMTLNGMGFYDNMNLRLADRRQNIKVIVIRMDGVEQEVEYNNEQYLELLKQKVQYVGGTRLEYDRMALILERNNSLLKNYQPQPQLVNGDRLLQVRGSFTMYQSDSFLPTEDMDCITLEVPENPVDFPNCKMPCGHVFSSETIREVMLRKVRDEKAHEIRCPAIKEGHVQGICNASWDFTNLPEYFQMTNEEENLYVDMLKENIHLFVLNYIQCPTCRKLIPRPSDDPKLTRTHCDKCELTEGQSADFCYKCGEEWKYDEICLSDFCTFKKQNQVLQECIEIEVDGFTVPTVRACPNCNTLYEHMEACRHMQCQTLKCKDEEFEYCHLCLGEWNSHQCENCNIAPRQVLENPYIKQIEEVKQEEEKPEEKSAELKETILIAKDGVIEEQKLTDTHSIEVIQKEKHGEIYNEQPEQHLEVQIHMCKQSEGLSDEMIYSTKNTDKNDYNEHYEHAISIKACSIF</sequence>
<feature type="domain" description="RING-type" evidence="7">
    <location>
        <begin position="125"/>
        <end position="361"/>
    </location>
</feature>
<evidence type="ECO:0000256" key="2">
    <source>
        <dbReference type="ARBA" id="ARBA00022723"/>
    </source>
</evidence>
<evidence type="ECO:0000256" key="6">
    <source>
        <dbReference type="ARBA" id="ARBA00022833"/>
    </source>
</evidence>
<name>A0A8J8T3M0_HALGN</name>
<keyword evidence="1" id="KW-0808">Transferase</keyword>
<evidence type="ECO:0000313" key="8">
    <source>
        <dbReference type="EMBL" id="TNV80238.1"/>
    </source>
</evidence>
<reference evidence="8" key="1">
    <citation type="submission" date="2019-06" db="EMBL/GenBank/DDBJ databases">
        <authorList>
            <person name="Zheng W."/>
        </authorList>
    </citation>
    <scope>NUCLEOTIDE SEQUENCE</scope>
    <source>
        <strain evidence="8">QDHG01</strain>
    </source>
</reference>
<dbReference type="SUPFAM" id="SSF57850">
    <property type="entry name" value="RING/U-box"/>
    <property type="match status" value="1"/>
</dbReference>
<dbReference type="PROSITE" id="PS51873">
    <property type="entry name" value="TRIAD"/>
    <property type="match status" value="1"/>
</dbReference>
<dbReference type="OrthoDB" id="419317at2759"/>
<dbReference type="InterPro" id="IPR044066">
    <property type="entry name" value="TRIAD_supradom"/>
</dbReference>